<dbReference type="Gene3D" id="3.30.70.1440">
    <property type="entry name" value="Multidrug efflux transporter AcrB pore domain"/>
    <property type="match status" value="1"/>
</dbReference>
<comment type="caution">
    <text evidence="3">The sequence shown here is derived from an EMBL/GenBank/DDBJ whole genome shotgun (WGS) entry which is preliminary data.</text>
</comment>
<feature type="transmembrane region" description="Helical" evidence="2">
    <location>
        <begin position="359"/>
        <end position="379"/>
    </location>
</feature>
<gene>
    <name evidence="3" type="ORF">C4520_17295</name>
</gene>
<feature type="transmembrane region" description="Helical" evidence="2">
    <location>
        <begin position="336"/>
        <end position="352"/>
    </location>
</feature>
<dbReference type="AlphaFoldDB" id="A0A3A4NN79"/>
<dbReference type="InterPro" id="IPR027463">
    <property type="entry name" value="AcrB_DN_DC_subdom"/>
</dbReference>
<dbReference type="Gene3D" id="3.30.2090.10">
    <property type="entry name" value="Multidrug efflux transporter AcrB TolC docking domain, DN and DC subdomains"/>
    <property type="match status" value="2"/>
</dbReference>
<evidence type="ECO:0000313" key="3">
    <source>
        <dbReference type="EMBL" id="RJP17184.1"/>
    </source>
</evidence>
<feature type="transmembrane region" description="Helical" evidence="2">
    <location>
        <begin position="12"/>
        <end position="30"/>
    </location>
</feature>
<feature type="transmembrane region" description="Helical" evidence="2">
    <location>
        <begin position="880"/>
        <end position="899"/>
    </location>
</feature>
<dbReference type="Proteomes" id="UP000265882">
    <property type="component" value="Unassembled WGS sequence"/>
</dbReference>
<feature type="region of interest" description="Disordered" evidence="1">
    <location>
        <begin position="1029"/>
        <end position="1052"/>
    </location>
</feature>
<keyword evidence="2" id="KW-0472">Membrane</keyword>
<dbReference type="PRINTS" id="PR00702">
    <property type="entry name" value="ACRIFLAVINRP"/>
</dbReference>
<dbReference type="PANTHER" id="PTHR32063">
    <property type="match status" value="1"/>
</dbReference>
<protein>
    <submittedName>
        <fullName evidence="3">Efflux RND transporter permease subunit</fullName>
    </submittedName>
</protein>
<evidence type="ECO:0000313" key="4">
    <source>
        <dbReference type="Proteomes" id="UP000265882"/>
    </source>
</evidence>
<keyword evidence="2" id="KW-1133">Transmembrane helix</keyword>
<reference evidence="3 4" key="1">
    <citation type="journal article" date="2017" name="ISME J.">
        <title>Energy and carbon metabolisms in a deep terrestrial subsurface fluid microbial community.</title>
        <authorList>
            <person name="Momper L."/>
            <person name="Jungbluth S.P."/>
            <person name="Lee M.D."/>
            <person name="Amend J.P."/>
        </authorList>
    </citation>
    <scope>NUCLEOTIDE SEQUENCE [LARGE SCALE GENOMIC DNA]</scope>
    <source>
        <strain evidence="3">SURF_5</strain>
    </source>
</reference>
<feature type="transmembrane region" description="Helical" evidence="2">
    <location>
        <begin position="905"/>
        <end position="930"/>
    </location>
</feature>
<dbReference type="Pfam" id="PF00873">
    <property type="entry name" value="ACR_tran"/>
    <property type="match status" value="1"/>
</dbReference>
<organism evidence="3 4">
    <name type="scientific">Abyssobacteria bacterium (strain SURF_5)</name>
    <dbReference type="NCBI Taxonomy" id="2093360"/>
    <lineage>
        <taxon>Bacteria</taxon>
        <taxon>Pseudomonadati</taxon>
        <taxon>Candidatus Hydrogenedentota</taxon>
        <taxon>Candidatus Abyssobacteria</taxon>
    </lineage>
</organism>
<feature type="compositionally biased region" description="Pro residues" evidence="1">
    <location>
        <begin position="1039"/>
        <end position="1052"/>
    </location>
</feature>
<evidence type="ECO:0000256" key="1">
    <source>
        <dbReference type="SAM" id="MobiDB-lite"/>
    </source>
</evidence>
<keyword evidence="2" id="KW-0812">Transmembrane</keyword>
<dbReference type="Gene3D" id="3.30.70.1430">
    <property type="entry name" value="Multidrug efflux transporter AcrB pore domain"/>
    <property type="match status" value="2"/>
</dbReference>
<dbReference type="EMBL" id="QZKU01000118">
    <property type="protein sequence ID" value="RJP17184.1"/>
    <property type="molecule type" value="Genomic_DNA"/>
</dbReference>
<dbReference type="GO" id="GO:0005886">
    <property type="term" value="C:plasma membrane"/>
    <property type="evidence" value="ECO:0007669"/>
    <property type="project" value="TreeGrafter"/>
</dbReference>
<dbReference type="GO" id="GO:0042910">
    <property type="term" value="F:xenobiotic transmembrane transporter activity"/>
    <property type="evidence" value="ECO:0007669"/>
    <property type="project" value="TreeGrafter"/>
</dbReference>
<dbReference type="SUPFAM" id="SSF82693">
    <property type="entry name" value="Multidrug efflux transporter AcrB pore domain, PN1, PN2, PC1 and PC2 subdomains"/>
    <property type="match status" value="3"/>
</dbReference>
<proteinExistence type="predicted"/>
<dbReference type="PANTHER" id="PTHR32063:SF0">
    <property type="entry name" value="SWARMING MOTILITY PROTEIN SWRC"/>
    <property type="match status" value="1"/>
</dbReference>
<dbReference type="SUPFAM" id="SSF82866">
    <property type="entry name" value="Multidrug efflux transporter AcrB transmembrane domain"/>
    <property type="match status" value="2"/>
</dbReference>
<feature type="transmembrane region" description="Helical" evidence="2">
    <location>
        <begin position="430"/>
        <end position="456"/>
    </location>
</feature>
<feature type="transmembrane region" description="Helical" evidence="2">
    <location>
        <begin position="385"/>
        <end position="409"/>
    </location>
</feature>
<name>A0A3A4NN79_ABYX5</name>
<dbReference type="InterPro" id="IPR001036">
    <property type="entry name" value="Acrflvin-R"/>
</dbReference>
<feature type="transmembrane region" description="Helical" evidence="2">
    <location>
        <begin position="984"/>
        <end position="1008"/>
    </location>
</feature>
<feature type="compositionally biased region" description="Basic and acidic residues" evidence="1">
    <location>
        <begin position="1029"/>
        <end position="1038"/>
    </location>
</feature>
<feature type="transmembrane region" description="Helical" evidence="2">
    <location>
        <begin position="850"/>
        <end position="868"/>
    </location>
</feature>
<dbReference type="Gene3D" id="1.20.1640.10">
    <property type="entry name" value="Multidrug efflux transporter AcrB transmembrane domain"/>
    <property type="match status" value="2"/>
</dbReference>
<dbReference type="SUPFAM" id="SSF82714">
    <property type="entry name" value="Multidrug efflux transporter AcrB TolC docking domain, DN and DC subdomains"/>
    <property type="match status" value="2"/>
</dbReference>
<feature type="transmembrane region" description="Helical" evidence="2">
    <location>
        <begin position="462"/>
        <end position="484"/>
    </location>
</feature>
<dbReference type="Gene3D" id="3.30.70.1320">
    <property type="entry name" value="Multidrug efflux transporter AcrB pore domain like"/>
    <property type="match status" value="1"/>
</dbReference>
<evidence type="ECO:0000256" key="2">
    <source>
        <dbReference type="SAM" id="Phobius"/>
    </source>
</evidence>
<feature type="transmembrane region" description="Helical" evidence="2">
    <location>
        <begin position="525"/>
        <end position="545"/>
    </location>
</feature>
<feature type="transmembrane region" description="Helical" evidence="2">
    <location>
        <begin position="951"/>
        <end position="972"/>
    </location>
</feature>
<sequence>MFLPEVSIRRPVLAAVMTTVLIVFGIIGLMRLPVRELPDVDWPIVNINVTYPGASPEIVETEVTDKIEEVVNTVEGIKTLRSVSAEGGASITAEFELERDIDVAAQDVRDKVSAIRRDLPDEIDEPRIQKFDIDAQAIMWIAVTHPEKSRIEINDFTENVLKDRLEKLKGIGEITIGGQTRFAVRLWLDAERLAAYDITINDVARALRSENVEIPSGRIEGQLREYVIKTEGQFKSVGAFNDLIVAYRGGAPVRLRDVGEATPGPESYRALARFNGIPSIGLGIVKQSQANTVAVADAVKAELDKLRPDLPPGYEVTVAFDASEYVRESVDQAKESLIQGAILASLVVFVFLGSVRGSIIVAIAIPTSILAAFGVMYFLDFTLNNLTLLGLVIAVGVIVDDAIVVVENTSRHISLGKGPVQASLTGTNEVAFAAIATTLALDAVFIPVAFVTGLIGRFFFEFGLTVFISVSFSTFIALSLTPMLNSQFFSARKEEGFLLKTVDSWERRMREGYRSALRVCLRHRALMVAVGLASVIISVFFFLSLGTEMTPPEDRGSIIIFMKGPQGATVQYTDKYLREVEAILQETPEVRTFFTAIGMSRTVSKVNEAMSFVRLHPLRERQAKGQRRQQEVMADLRSKLNQIPGFLVFLTEPSPIQQGRNKPVQFVLLNPDIDALREGAENMMADMNQVPGLVDVDSDLEINKPKLRVEVDRNRAADMGISIADAAQAMRVLLGGDDITDFKEGGESYEVVVQFKAADREVPKHIDDIYVRNVKGELIRLSSILNFEETVGPAEINRFNRQRSVTLTANTENLPLGEALEKINAISERRLTGEFSTALAGTSETMMESFTALLMALLLSVVFTYLVLAAQFNSFVHPFTILLALPLAFIGSFGALLLAGMTFNIFSFIGIIVLVGIATKNSILLVEFINQRRRQGMPRREAVIEASGIRLRPILMTAISTIGGVLPIALGLGAGAESRRPMGVATAGGLISSTLLTLFIVPVAYSLIDDFGQRFVKLLEKLHLKPVHASEEDERLRPGPEPASPRPPSAVG</sequence>
<accession>A0A3A4NN79</accession>